<feature type="transmembrane region" description="Helical" evidence="1">
    <location>
        <begin position="67"/>
        <end position="88"/>
    </location>
</feature>
<keyword evidence="1" id="KW-0472">Membrane</keyword>
<dbReference type="EMBL" id="NGMS01000001">
    <property type="protein sequence ID" value="OTP27346.1"/>
    <property type="molecule type" value="Genomic_DNA"/>
</dbReference>
<evidence type="ECO:0000256" key="1">
    <source>
        <dbReference type="SAM" id="Phobius"/>
    </source>
</evidence>
<dbReference type="PANTHER" id="PTHR34989:SF1">
    <property type="entry name" value="PROTEIN HDED"/>
    <property type="match status" value="1"/>
</dbReference>
<evidence type="ECO:0008006" key="4">
    <source>
        <dbReference type="Google" id="ProtNLM"/>
    </source>
</evidence>
<sequence>MYELIRSNFQRHAILRAAIYIIAGIAIVINPTAVFNFVGYLITAYFVLLGLINLFEAYKNKQKTGVWGFGLFSAIAFLIFGLIVFLFASAIVSILPILLGLMILANGAFQLFISLNTKSKGWSLYSVILLIGGLILLFNPFQSLMVLFQIFGGILIFMGISEIINYFKVRNMYVN</sequence>
<dbReference type="Pfam" id="PF03729">
    <property type="entry name" value="DUF308"/>
    <property type="match status" value="2"/>
</dbReference>
<keyword evidence="1" id="KW-0812">Transmembrane</keyword>
<feature type="transmembrane region" description="Helical" evidence="1">
    <location>
        <begin position="147"/>
        <end position="167"/>
    </location>
</feature>
<feature type="transmembrane region" description="Helical" evidence="1">
    <location>
        <begin position="37"/>
        <end position="55"/>
    </location>
</feature>
<protein>
    <recommendedName>
        <fullName evidence="4">Acid-resistance membrane protein</fullName>
    </recommendedName>
</protein>
<dbReference type="GO" id="GO:0005886">
    <property type="term" value="C:plasma membrane"/>
    <property type="evidence" value="ECO:0007669"/>
    <property type="project" value="TreeGrafter"/>
</dbReference>
<dbReference type="AlphaFoldDB" id="A0A1I4J6W7"/>
<keyword evidence="1" id="KW-1133">Transmembrane helix</keyword>
<evidence type="ECO:0000313" key="3">
    <source>
        <dbReference type="Proteomes" id="UP000195024"/>
    </source>
</evidence>
<feature type="transmembrane region" description="Helical" evidence="1">
    <location>
        <begin position="94"/>
        <end position="115"/>
    </location>
</feature>
<feature type="transmembrane region" description="Helical" evidence="1">
    <location>
        <begin position="12"/>
        <end position="31"/>
    </location>
</feature>
<accession>A0A1I4J6W7</accession>
<dbReference type="InterPro" id="IPR052712">
    <property type="entry name" value="Acid_resist_chaperone_HdeD"/>
</dbReference>
<name>A0A1I4J6W7_ENTMU</name>
<dbReference type="InterPro" id="IPR005325">
    <property type="entry name" value="DUF308_memb"/>
</dbReference>
<dbReference type="RefSeq" id="WP_074799062.1">
    <property type="nucleotide sequence ID" value="NZ_CABHEA010000003.1"/>
</dbReference>
<dbReference type="Proteomes" id="UP000195024">
    <property type="component" value="Unassembled WGS sequence"/>
</dbReference>
<reference evidence="2 3" key="1">
    <citation type="submission" date="2017-05" db="EMBL/GenBank/DDBJ databases">
        <title>The Genome Sequence of Enterococcus mundtii 6B1_DIV0119.</title>
        <authorList>
            <consortium name="The Broad Institute Genomics Platform"/>
            <consortium name="The Broad Institute Genomic Center for Infectious Diseases"/>
            <person name="Earl A."/>
            <person name="Manson A."/>
            <person name="Schwartman J."/>
            <person name="Gilmore M."/>
            <person name="Abouelleil A."/>
            <person name="Cao P."/>
            <person name="Chapman S."/>
            <person name="Cusick C."/>
            <person name="Shea T."/>
            <person name="Young S."/>
            <person name="Neafsey D."/>
            <person name="Nusbaum C."/>
            <person name="Birren B."/>
        </authorList>
    </citation>
    <scope>NUCLEOTIDE SEQUENCE [LARGE SCALE GENOMIC DNA]</scope>
    <source>
        <strain evidence="2 3">6B1_DIV0119</strain>
    </source>
</reference>
<proteinExistence type="predicted"/>
<organism evidence="2 3">
    <name type="scientific">Enterococcus mundtii</name>
    <dbReference type="NCBI Taxonomy" id="53346"/>
    <lineage>
        <taxon>Bacteria</taxon>
        <taxon>Bacillati</taxon>
        <taxon>Bacillota</taxon>
        <taxon>Bacilli</taxon>
        <taxon>Lactobacillales</taxon>
        <taxon>Enterococcaceae</taxon>
        <taxon>Enterococcus</taxon>
    </lineage>
</organism>
<dbReference type="PANTHER" id="PTHR34989">
    <property type="entry name" value="PROTEIN HDED"/>
    <property type="match status" value="1"/>
</dbReference>
<feature type="transmembrane region" description="Helical" evidence="1">
    <location>
        <begin position="122"/>
        <end position="141"/>
    </location>
</feature>
<evidence type="ECO:0000313" key="2">
    <source>
        <dbReference type="EMBL" id="OTP27346.1"/>
    </source>
</evidence>
<comment type="caution">
    <text evidence="2">The sequence shown here is derived from an EMBL/GenBank/DDBJ whole genome shotgun (WGS) entry which is preliminary data.</text>
</comment>
<gene>
    <name evidence="2" type="ORF">A5802_001081</name>
</gene>